<reference evidence="2" key="2">
    <citation type="submission" date="2020-03" db="EMBL/GenBank/DDBJ databases">
        <title>Walnut 2.0.</title>
        <authorList>
            <person name="Marrano A."/>
            <person name="Britton M."/>
            <person name="Zimin A.V."/>
            <person name="Zaini P.A."/>
            <person name="Workman R."/>
            <person name="Puiu D."/>
            <person name="Bianco L."/>
            <person name="Allen B.J."/>
            <person name="Troggio M."/>
            <person name="Leslie C.A."/>
            <person name="Timp W."/>
            <person name="Dendekar A."/>
            <person name="Salzberg S.L."/>
            <person name="Neale D.B."/>
        </authorList>
    </citation>
    <scope>NUCLEOTIDE SEQUENCE</scope>
    <source>
        <tissue evidence="2">Leaves</tissue>
    </source>
</reference>
<name>A0A833TWD2_JUGRE</name>
<dbReference type="PANTHER" id="PTHR12741">
    <property type="entry name" value="LYST-INTERACTING PROTEIN LIP5 DOPAMINE RESPONSIVE PROTEIN DRG-1"/>
    <property type="match status" value="1"/>
</dbReference>
<dbReference type="PANTHER" id="PTHR12741:SF47">
    <property type="entry name" value="CALLOSE SYNTHASE 9"/>
    <property type="match status" value="1"/>
</dbReference>
<dbReference type="InterPro" id="IPR058851">
    <property type="entry name" value="CALS1_helical"/>
</dbReference>
<sequence length="124" mass="14430">MELLLMPKNSGIISLVQWPLFLLSSKIFLAKDIALENRDSHDDLWDRISRDDYMKYAVQECYHLIRLILTELLDDEGRMWVERIYEDIHASIVKKTIQVDFALSKLPLVISRVTALMGILLLKG</sequence>
<protein>
    <recommendedName>
        <fullName evidence="1">Callose synthase helical domain-containing protein</fullName>
    </recommendedName>
</protein>
<dbReference type="Pfam" id="PF25968">
    <property type="entry name" value="CALS1"/>
    <property type="match status" value="1"/>
</dbReference>
<feature type="domain" description="Callose synthase helical" evidence="1">
    <location>
        <begin position="19"/>
        <end position="121"/>
    </location>
</feature>
<gene>
    <name evidence="2" type="ORF">F2P56_033467</name>
</gene>
<comment type="caution">
    <text evidence="2">The sequence shown here is derived from an EMBL/GenBank/DDBJ whole genome shotgun (WGS) entry which is preliminary data.</text>
</comment>
<reference evidence="2" key="1">
    <citation type="submission" date="2015-10" db="EMBL/GenBank/DDBJ databases">
        <authorList>
            <person name="Martinez-Garcia P.J."/>
            <person name="Crepeau M.W."/>
            <person name="Puiu D."/>
            <person name="Gonzalez-Ibeas D."/>
            <person name="Whalen J."/>
            <person name="Stevens K."/>
            <person name="Paul R."/>
            <person name="Butterfield T."/>
            <person name="Britton M."/>
            <person name="Reagan R."/>
            <person name="Chakraborty S."/>
            <person name="Walawage S.L."/>
            <person name="Vasquez-Gross H.A."/>
            <person name="Cardeno C."/>
            <person name="Famula R."/>
            <person name="Pratt K."/>
            <person name="Kuruganti S."/>
            <person name="Aradhya M.K."/>
            <person name="Leslie C.A."/>
            <person name="Dandekar A.M."/>
            <person name="Salzberg S.L."/>
            <person name="Wegrzyn J.L."/>
            <person name="Langley C.H."/>
            <person name="Neale D.B."/>
        </authorList>
    </citation>
    <scope>NUCLEOTIDE SEQUENCE</scope>
    <source>
        <tissue evidence="2">Leaves</tissue>
    </source>
</reference>
<dbReference type="Gramene" id="Jr14_21260_p1">
    <property type="protein sequence ID" value="cds.Jr14_21260_p1"/>
    <property type="gene ID" value="Jr14_21260"/>
</dbReference>
<organism evidence="2 3">
    <name type="scientific">Juglans regia</name>
    <name type="common">English walnut</name>
    <dbReference type="NCBI Taxonomy" id="51240"/>
    <lineage>
        <taxon>Eukaryota</taxon>
        <taxon>Viridiplantae</taxon>
        <taxon>Streptophyta</taxon>
        <taxon>Embryophyta</taxon>
        <taxon>Tracheophyta</taxon>
        <taxon>Spermatophyta</taxon>
        <taxon>Magnoliopsida</taxon>
        <taxon>eudicotyledons</taxon>
        <taxon>Gunneridae</taxon>
        <taxon>Pentapetalae</taxon>
        <taxon>rosids</taxon>
        <taxon>fabids</taxon>
        <taxon>Fagales</taxon>
        <taxon>Juglandaceae</taxon>
        <taxon>Juglans</taxon>
    </lineage>
</organism>
<dbReference type="Proteomes" id="UP000619265">
    <property type="component" value="Unassembled WGS sequence"/>
</dbReference>
<dbReference type="EMBL" id="LIHL02000014">
    <property type="protein sequence ID" value="KAF5447957.1"/>
    <property type="molecule type" value="Genomic_DNA"/>
</dbReference>
<evidence type="ECO:0000313" key="2">
    <source>
        <dbReference type="EMBL" id="KAF5447957.1"/>
    </source>
</evidence>
<dbReference type="AlphaFoldDB" id="A0A833TWD2"/>
<accession>A0A833TWD2</accession>
<evidence type="ECO:0000313" key="3">
    <source>
        <dbReference type="Proteomes" id="UP000619265"/>
    </source>
</evidence>
<proteinExistence type="predicted"/>
<evidence type="ECO:0000259" key="1">
    <source>
        <dbReference type="Pfam" id="PF25968"/>
    </source>
</evidence>